<reference evidence="1" key="1">
    <citation type="submission" date="2014-09" db="EMBL/GenBank/DDBJ databases">
        <authorList>
            <person name="Magalhaes I.L.F."/>
            <person name="Oliveira U."/>
            <person name="Santos F.R."/>
            <person name="Vidigal T.H.D.A."/>
            <person name="Brescovit A.D."/>
            <person name="Santos A.J."/>
        </authorList>
    </citation>
    <scope>NUCLEOTIDE SEQUENCE</scope>
    <source>
        <tissue evidence="1">Shoot tissue taken approximately 20 cm above the soil surface</tissue>
    </source>
</reference>
<sequence>MQRQRWWRVAVTETRQGG</sequence>
<proteinExistence type="predicted"/>
<name>A0A0A8ZIR8_ARUDO</name>
<reference evidence="1" key="2">
    <citation type="journal article" date="2015" name="Data Brief">
        <title>Shoot transcriptome of the giant reed, Arundo donax.</title>
        <authorList>
            <person name="Barrero R.A."/>
            <person name="Guerrero F.D."/>
            <person name="Moolhuijzen P."/>
            <person name="Goolsby J.A."/>
            <person name="Tidwell J."/>
            <person name="Bellgard S.E."/>
            <person name="Bellgard M.I."/>
        </authorList>
    </citation>
    <scope>NUCLEOTIDE SEQUENCE</scope>
    <source>
        <tissue evidence="1">Shoot tissue taken approximately 20 cm above the soil surface</tissue>
    </source>
</reference>
<organism evidence="1">
    <name type="scientific">Arundo donax</name>
    <name type="common">Giant reed</name>
    <name type="synonym">Donax arundinaceus</name>
    <dbReference type="NCBI Taxonomy" id="35708"/>
    <lineage>
        <taxon>Eukaryota</taxon>
        <taxon>Viridiplantae</taxon>
        <taxon>Streptophyta</taxon>
        <taxon>Embryophyta</taxon>
        <taxon>Tracheophyta</taxon>
        <taxon>Spermatophyta</taxon>
        <taxon>Magnoliopsida</taxon>
        <taxon>Liliopsida</taxon>
        <taxon>Poales</taxon>
        <taxon>Poaceae</taxon>
        <taxon>PACMAD clade</taxon>
        <taxon>Arundinoideae</taxon>
        <taxon>Arundineae</taxon>
        <taxon>Arundo</taxon>
    </lineage>
</organism>
<accession>A0A0A8ZIR8</accession>
<dbReference type="EMBL" id="GBRH01260322">
    <property type="protein sequence ID" value="JAD37573.1"/>
    <property type="molecule type" value="Transcribed_RNA"/>
</dbReference>
<dbReference type="AlphaFoldDB" id="A0A0A8ZIR8"/>
<evidence type="ECO:0000313" key="1">
    <source>
        <dbReference type="EMBL" id="JAD37573.1"/>
    </source>
</evidence>
<protein>
    <submittedName>
        <fullName evidence="1">Uncharacterized protein</fullName>
    </submittedName>
</protein>